<dbReference type="Pfam" id="PF00069">
    <property type="entry name" value="Pkinase"/>
    <property type="match status" value="1"/>
</dbReference>
<dbReference type="Proteomes" id="UP000694941">
    <property type="component" value="Unplaced"/>
</dbReference>
<dbReference type="PROSITE" id="PS50011">
    <property type="entry name" value="PROTEIN_KINASE_DOM"/>
    <property type="match status" value="1"/>
</dbReference>
<dbReference type="SUPFAM" id="SSF56112">
    <property type="entry name" value="Protein kinase-like (PK-like)"/>
    <property type="match status" value="1"/>
</dbReference>
<evidence type="ECO:0000256" key="2">
    <source>
        <dbReference type="ARBA" id="ARBA00022840"/>
    </source>
</evidence>
<evidence type="ECO:0000256" key="1">
    <source>
        <dbReference type="ARBA" id="ARBA00022741"/>
    </source>
</evidence>
<dbReference type="InterPro" id="IPR008271">
    <property type="entry name" value="Ser/Thr_kinase_AS"/>
</dbReference>
<name>A0ABM1RXQ8_LIMPO</name>
<sequence>ISSCCFSYLVLEHVSGGELFDYLLKRGRLPAKEARKFLWQIISALDFCHKHCICHRDLKPENLLLDEKNNIRIADFGMASLQVEGSMLETSCGSPHYASPEVIRGEKYDGRRADVWSCGVITFALIVGSLPFDDKNLRLLLEKVKQGVFHIPQFVPHECQELLRGMIEVDPQKRMTVSFNFKSLIQSG</sequence>
<protein>
    <submittedName>
        <fullName evidence="5">Serine/threonine-protein kinase BRSK2-like</fullName>
    </submittedName>
</protein>
<feature type="domain" description="Protein kinase" evidence="3">
    <location>
        <begin position="1"/>
        <end position="188"/>
    </location>
</feature>
<feature type="non-terminal residue" evidence="5">
    <location>
        <position position="1"/>
    </location>
</feature>
<dbReference type="Gene3D" id="1.10.510.10">
    <property type="entry name" value="Transferase(Phosphotransferase) domain 1"/>
    <property type="match status" value="1"/>
</dbReference>
<dbReference type="PROSITE" id="PS00108">
    <property type="entry name" value="PROTEIN_KINASE_ST"/>
    <property type="match status" value="1"/>
</dbReference>
<evidence type="ECO:0000259" key="3">
    <source>
        <dbReference type="PROSITE" id="PS50011"/>
    </source>
</evidence>
<dbReference type="PANTHER" id="PTHR24346:SF110">
    <property type="entry name" value="NON-SPECIFIC SERINE_THREONINE PROTEIN KINASE"/>
    <property type="match status" value="1"/>
</dbReference>
<dbReference type="InterPro" id="IPR000719">
    <property type="entry name" value="Prot_kinase_dom"/>
</dbReference>
<keyword evidence="2" id="KW-0067">ATP-binding</keyword>
<dbReference type="PANTHER" id="PTHR24346">
    <property type="entry name" value="MAP/MICROTUBULE AFFINITY-REGULATING KINASE"/>
    <property type="match status" value="1"/>
</dbReference>
<dbReference type="InterPro" id="IPR011009">
    <property type="entry name" value="Kinase-like_dom_sf"/>
</dbReference>
<proteinExistence type="predicted"/>
<dbReference type="SMART" id="SM00220">
    <property type="entry name" value="S_TKc"/>
    <property type="match status" value="1"/>
</dbReference>
<reference evidence="5" key="1">
    <citation type="submission" date="2025-08" db="UniProtKB">
        <authorList>
            <consortium name="RefSeq"/>
        </authorList>
    </citation>
    <scope>IDENTIFICATION</scope>
    <source>
        <tissue evidence="5">Muscle</tissue>
    </source>
</reference>
<keyword evidence="1" id="KW-0547">Nucleotide-binding</keyword>
<keyword evidence="4" id="KW-1185">Reference proteome</keyword>
<evidence type="ECO:0000313" key="5">
    <source>
        <dbReference type="RefSeq" id="XP_022236163.1"/>
    </source>
</evidence>
<gene>
    <name evidence="5" type="primary">LOC111083769</name>
</gene>
<accession>A0ABM1RXQ8</accession>
<dbReference type="RefSeq" id="XP_022236163.1">
    <property type="nucleotide sequence ID" value="XM_022380455.1"/>
</dbReference>
<dbReference type="GeneID" id="111083769"/>
<organism evidence="4 5">
    <name type="scientific">Limulus polyphemus</name>
    <name type="common">Atlantic horseshoe crab</name>
    <dbReference type="NCBI Taxonomy" id="6850"/>
    <lineage>
        <taxon>Eukaryota</taxon>
        <taxon>Metazoa</taxon>
        <taxon>Ecdysozoa</taxon>
        <taxon>Arthropoda</taxon>
        <taxon>Chelicerata</taxon>
        <taxon>Merostomata</taxon>
        <taxon>Xiphosura</taxon>
        <taxon>Limulidae</taxon>
        <taxon>Limulus</taxon>
    </lineage>
</organism>
<evidence type="ECO:0000313" key="4">
    <source>
        <dbReference type="Proteomes" id="UP000694941"/>
    </source>
</evidence>